<sequence>MELHSLKYEQDERLMRCFGNLDKAKSEVEFAHKKVRYFKDSLNLNNEFSNSAGLNSVPISDKSVYRKNFPAGILSEGSSLKDPYVSRLQSSGTSGERLVSVIHSFKLAERMANCLSINPAFQYLSKVPRIKTCRYAAPNCSDVECANPRSTMQDRILADGTLVLPVYHDLLTTPDSMLRMAFDELHSYEPDLWYVDPMHLSILIKKAKSEGWAFDLDRKFSVLLTYTFATRALLRQISELCAGHAPVASVMAMSEFGFVGLGCEHGNLHLNDKDYFLEFIQMEGTHPDDNLWELVITSIGDRLCPHIRYQTNDIYHLHGACDCGNSMPRVSFLGRSKDLLRLPSGKYITPGSLDEVVGAPKWIDIYQLTEQEVGAYIFRFTGNKDCFSDAEKSQLRQKLQALLETENVRVDDVNYFPFERGGKFQLIRKS</sequence>
<reference evidence="2" key="1">
    <citation type="submission" date="2017-01" db="EMBL/GenBank/DDBJ databases">
        <authorList>
            <person name="Varghese N."/>
            <person name="Submissions S."/>
        </authorList>
    </citation>
    <scope>NUCLEOTIDE SEQUENCE [LARGE SCALE GENOMIC DNA]</scope>
    <source>
        <strain evidence="2">DSM 24913</strain>
    </source>
</reference>
<dbReference type="EMBL" id="FTOH01000016">
    <property type="protein sequence ID" value="SIT19360.1"/>
    <property type="molecule type" value="Genomic_DNA"/>
</dbReference>
<keyword evidence="1" id="KW-0436">Ligase</keyword>
<dbReference type="OrthoDB" id="580775at2"/>
<dbReference type="PANTHER" id="PTHR36932:SF1">
    <property type="entry name" value="CAPSULAR POLYSACCHARIDE BIOSYNTHESIS PROTEIN"/>
    <property type="match status" value="1"/>
</dbReference>
<evidence type="ECO:0000313" key="2">
    <source>
        <dbReference type="Proteomes" id="UP000185639"/>
    </source>
</evidence>
<dbReference type="AlphaFoldDB" id="A0A1N7Q929"/>
<dbReference type="Gene3D" id="3.40.50.12780">
    <property type="entry name" value="N-terminal domain of ligase-like"/>
    <property type="match status" value="1"/>
</dbReference>
<keyword evidence="2" id="KW-1185">Reference proteome</keyword>
<organism evidence="1 2">
    <name type="scientific">Thalassolituus maritimus</name>
    <dbReference type="NCBI Taxonomy" id="484498"/>
    <lineage>
        <taxon>Bacteria</taxon>
        <taxon>Pseudomonadati</taxon>
        <taxon>Pseudomonadota</taxon>
        <taxon>Gammaproteobacteria</taxon>
        <taxon>Oceanospirillales</taxon>
        <taxon>Oceanospirillaceae</taxon>
        <taxon>Thalassolituus</taxon>
    </lineage>
</organism>
<dbReference type="InterPro" id="IPR042099">
    <property type="entry name" value="ANL_N_sf"/>
</dbReference>
<dbReference type="RefSeq" id="WP_084189109.1">
    <property type="nucleotide sequence ID" value="NZ_FTOH01000016.1"/>
</dbReference>
<dbReference type="GO" id="GO:0016874">
    <property type="term" value="F:ligase activity"/>
    <property type="evidence" value="ECO:0007669"/>
    <property type="project" value="UniProtKB-KW"/>
</dbReference>
<gene>
    <name evidence="1" type="ORF">SAMN05421686_11612</name>
</gene>
<dbReference type="Proteomes" id="UP000185639">
    <property type="component" value="Unassembled WGS sequence"/>
</dbReference>
<dbReference type="InterPro" id="IPR053158">
    <property type="entry name" value="CapK_Type1_Caps_Biosynth"/>
</dbReference>
<dbReference type="STRING" id="484498.SAMN05421686_11612"/>
<name>A0A1N7Q929_9GAMM</name>
<accession>A0A1N7Q929</accession>
<evidence type="ECO:0000313" key="1">
    <source>
        <dbReference type="EMBL" id="SIT19360.1"/>
    </source>
</evidence>
<protein>
    <submittedName>
        <fullName evidence="1">Phenylacetate-CoA ligase</fullName>
    </submittedName>
</protein>
<proteinExistence type="predicted"/>
<dbReference type="PANTHER" id="PTHR36932">
    <property type="entry name" value="CAPSULAR POLYSACCHARIDE BIOSYNTHESIS PROTEIN"/>
    <property type="match status" value="1"/>
</dbReference>